<evidence type="ECO:0000313" key="2">
    <source>
        <dbReference type="Proteomes" id="UP000502179"/>
    </source>
</evidence>
<gene>
    <name evidence="1" type="ORF">G4V39_03975</name>
</gene>
<organism evidence="1 2">
    <name type="scientific">Thermosulfuriphilus ammonigenes</name>
    <dbReference type="NCBI Taxonomy" id="1936021"/>
    <lineage>
        <taxon>Bacteria</taxon>
        <taxon>Pseudomonadati</taxon>
        <taxon>Thermodesulfobacteriota</taxon>
        <taxon>Thermodesulfobacteria</taxon>
        <taxon>Thermodesulfobacteriales</taxon>
        <taxon>Thermodesulfobacteriaceae</taxon>
        <taxon>Thermosulfuriphilus</taxon>
    </lineage>
</organism>
<dbReference type="RefSeq" id="WP_166031705.1">
    <property type="nucleotide sequence ID" value="NZ_CP048877.1"/>
</dbReference>
<dbReference type="EMBL" id="CP048877">
    <property type="protein sequence ID" value="QIJ71485.1"/>
    <property type="molecule type" value="Genomic_DNA"/>
</dbReference>
<dbReference type="KEGG" id="tav:G4V39_03975"/>
<accession>A0A6G7PUX9</accession>
<protein>
    <submittedName>
        <fullName evidence="1">DUF465 domain-containing protein</fullName>
    </submittedName>
</protein>
<dbReference type="Proteomes" id="UP000502179">
    <property type="component" value="Chromosome"/>
</dbReference>
<keyword evidence="2" id="KW-1185">Reference proteome</keyword>
<reference evidence="1 2" key="1">
    <citation type="submission" date="2020-02" db="EMBL/GenBank/DDBJ databases">
        <title>Genome analysis of Thermosulfuriphilus ammonigenes ST65T, an anaerobic thermophilic chemolithoautotrophic bacterium isolated from a deep-sea hydrothermal vent.</title>
        <authorList>
            <person name="Slobodkina G."/>
            <person name="Allioux M."/>
            <person name="Merkel A."/>
            <person name="Alain K."/>
            <person name="Jebbar M."/>
            <person name="Slobodkin A."/>
        </authorList>
    </citation>
    <scope>NUCLEOTIDE SEQUENCE [LARGE SCALE GENOMIC DNA]</scope>
    <source>
        <strain evidence="1 2">ST65</strain>
    </source>
</reference>
<dbReference type="AlphaFoldDB" id="A0A6G7PUX9"/>
<evidence type="ECO:0000313" key="1">
    <source>
        <dbReference type="EMBL" id="QIJ71485.1"/>
    </source>
</evidence>
<name>A0A6G7PUX9_9BACT</name>
<proteinExistence type="predicted"/>
<sequence length="140" mass="17033">MPDQSRPDPWSVAEELYLKGKKAKARKVLEELFNQRDYRCRAAFYLWVLYGEAQKYLTSLEDHQCLESLPAEIALLKRYQKVRQRLTDCQKEREKDRRFISSLKKEKVSLKEEINRLRFELEKLEEIRRDTEQRRLKTSH</sequence>